<dbReference type="InterPro" id="IPR036291">
    <property type="entry name" value="NAD(P)-bd_dom_sf"/>
</dbReference>
<dbReference type="GO" id="GO:0004764">
    <property type="term" value="F:shikimate 3-dehydrogenase (NADP+) activity"/>
    <property type="evidence" value="ECO:0007669"/>
    <property type="project" value="UniProtKB-EC"/>
</dbReference>
<dbReference type="UniPathway" id="UPA00053">
    <property type="reaction ID" value="UER00087"/>
</dbReference>
<dbReference type="GO" id="GO:0019632">
    <property type="term" value="P:shikimate metabolic process"/>
    <property type="evidence" value="ECO:0007669"/>
    <property type="project" value="InterPro"/>
</dbReference>
<accession>A0A3B1BFK2</accession>
<evidence type="ECO:0000259" key="6">
    <source>
        <dbReference type="Pfam" id="PF01488"/>
    </source>
</evidence>
<dbReference type="SUPFAM" id="SSF53223">
    <property type="entry name" value="Aminoacid dehydrogenase-like, N-terminal domain"/>
    <property type="match status" value="1"/>
</dbReference>
<feature type="domain" description="Shikimate dehydrogenase substrate binding N-terminal" evidence="7">
    <location>
        <begin position="16"/>
        <end position="98"/>
    </location>
</feature>
<dbReference type="Pfam" id="PF08501">
    <property type="entry name" value="Shikimate_dh_N"/>
    <property type="match status" value="1"/>
</dbReference>
<dbReference type="GO" id="GO:0009073">
    <property type="term" value="P:aromatic amino acid family biosynthetic process"/>
    <property type="evidence" value="ECO:0007669"/>
    <property type="project" value="UniProtKB-KW"/>
</dbReference>
<name>A0A3B1BFK2_9ZZZZ</name>
<reference evidence="9" key="1">
    <citation type="submission" date="2018-06" db="EMBL/GenBank/DDBJ databases">
        <authorList>
            <person name="Zhirakovskaya E."/>
        </authorList>
    </citation>
    <scope>NUCLEOTIDE SEQUENCE</scope>
</reference>
<dbReference type="SUPFAM" id="SSF51735">
    <property type="entry name" value="NAD(P)-binding Rossmann-fold domains"/>
    <property type="match status" value="1"/>
</dbReference>
<dbReference type="CDD" id="cd01065">
    <property type="entry name" value="NAD_bind_Shikimate_DH"/>
    <property type="match status" value="1"/>
</dbReference>
<proteinExistence type="inferred from homology"/>
<evidence type="ECO:0000259" key="7">
    <source>
        <dbReference type="Pfam" id="PF08501"/>
    </source>
</evidence>
<evidence type="ECO:0000313" key="9">
    <source>
        <dbReference type="EMBL" id="VAX10684.1"/>
    </source>
</evidence>
<dbReference type="NCBIfam" id="NF001310">
    <property type="entry name" value="PRK00258.1-2"/>
    <property type="match status" value="1"/>
</dbReference>
<dbReference type="Gene3D" id="3.40.50.720">
    <property type="entry name" value="NAD(P)-binding Rossmann-like Domain"/>
    <property type="match status" value="1"/>
</dbReference>
<keyword evidence="5" id="KW-0057">Aromatic amino acid biosynthesis</keyword>
<dbReference type="HAMAP" id="MF_00222">
    <property type="entry name" value="Shikimate_DH_AroE"/>
    <property type="match status" value="1"/>
</dbReference>
<dbReference type="EMBL" id="UOFY01000053">
    <property type="protein sequence ID" value="VAX10684.1"/>
    <property type="molecule type" value="Genomic_DNA"/>
</dbReference>
<organism evidence="9">
    <name type="scientific">hydrothermal vent metagenome</name>
    <dbReference type="NCBI Taxonomy" id="652676"/>
    <lineage>
        <taxon>unclassified sequences</taxon>
        <taxon>metagenomes</taxon>
        <taxon>ecological metagenomes</taxon>
    </lineage>
</organism>
<dbReference type="InterPro" id="IPR013708">
    <property type="entry name" value="Shikimate_DH-bd_N"/>
</dbReference>
<dbReference type="EC" id="1.1.1.25" evidence="1"/>
<dbReference type="Pfam" id="PF18317">
    <property type="entry name" value="SDH_C"/>
    <property type="match status" value="1"/>
</dbReference>
<keyword evidence="2" id="KW-0028">Amino-acid biosynthesis</keyword>
<dbReference type="Pfam" id="PF01488">
    <property type="entry name" value="Shikimate_DH"/>
    <property type="match status" value="1"/>
</dbReference>
<gene>
    <name evidence="9" type="ORF">MNBD_GAMMA25-2268</name>
</gene>
<dbReference type="NCBIfam" id="TIGR00507">
    <property type="entry name" value="aroE"/>
    <property type="match status" value="1"/>
</dbReference>
<dbReference type="FunFam" id="3.40.50.720:FF:000104">
    <property type="entry name" value="Shikimate dehydrogenase (NADP(+))"/>
    <property type="match status" value="1"/>
</dbReference>
<evidence type="ECO:0000256" key="5">
    <source>
        <dbReference type="ARBA" id="ARBA00023141"/>
    </source>
</evidence>
<dbReference type="AlphaFoldDB" id="A0A3B1BFK2"/>
<dbReference type="PANTHER" id="PTHR21089:SF1">
    <property type="entry name" value="BIFUNCTIONAL 3-DEHYDROQUINATE DEHYDRATASE_SHIKIMATE DEHYDROGENASE, CHLOROPLASTIC"/>
    <property type="match status" value="1"/>
</dbReference>
<evidence type="ECO:0000259" key="8">
    <source>
        <dbReference type="Pfam" id="PF18317"/>
    </source>
</evidence>
<evidence type="ECO:0000256" key="1">
    <source>
        <dbReference type="ARBA" id="ARBA00012962"/>
    </source>
</evidence>
<dbReference type="PANTHER" id="PTHR21089">
    <property type="entry name" value="SHIKIMATE DEHYDROGENASE"/>
    <property type="match status" value="1"/>
</dbReference>
<dbReference type="GO" id="GO:0008652">
    <property type="term" value="P:amino acid biosynthetic process"/>
    <property type="evidence" value="ECO:0007669"/>
    <property type="project" value="UniProtKB-KW"/>
</dbReference>
<feature type="domain" description="SDH C-terminal" evidence="8">
    <location>
        <begin position="248"/>
        <end position="278"/>
    </location>
</feature>
<dbReference type="GO" id="GO:0005829">
    <property type="term" value="C:cytosol"/>
    <property type="evidence" value="ECO:0007669"/>
    <property type="project" value="TreeGrafter"/>
</dbReference>
<dbReference type="GO" id="GO:0009423">
    <property type="term" value="P:chorismate biosynthetic process"/>
    <property type="evidence" value="ECO:0007669"/>
    <property type="project" value="UniProtKB-UniPathway"/>
</dbReference>
<evidence type="ECO:0000256" key="3">
    <source>
        <dbReference type="ARBA" id="ARBA00022857"/>
    </source>
</evidence>
<evidence type="ECO:0000256" key="4">
    <source>
        <dbReference type="ARBA" id="ARBA00023002"/>
    </source>
</evidence>
<protein>
    <recommendedName>
        <fullName evidence="1">shikimate dehydrogenase (NADP(+))</fullName>
        <ecNumber evidence="1">1.1.1.25</ecNumber>
    </recommendedName>
</protein>
<dbReference type="InterPro" id="IPR011342">
    <property type="entry name" value="Shikimate_DH"/>
</dbReference>
<dbReference type="InterPro" id="IPR041121">
    <property type="entry name" value="SDH_C"/>
</dbReference>
<dbReference type="InterPro" id="IPR006151">
    <property type="entry name" value="Shikm_DH/Glu-tRNA_Rdtase"/>
</dbReference>
<evidence type="ECO:0000256" key="2">
    <source>
        <dbReference type="ARBA" id="ARBA00022605"/>
    </source>
</evidence>
<dbReference type="Gene3D" id="3.40.50.10860">
    <property type="entry name" value="Leucine Dehydrogenase, chain A, domain 1"/>
    <property type="match status" value="1"/>
</dbReference>
<dbReference type="FunFam" id="3.40.50.10860:FF:000006">
    <property type="entry name" value="Shikimate dehydrogenase (NADP(+))"/>
    <property type="match status" value="1"/>
</dbReference>
<keyword evidence="3" id="KW-0521">NADP</keyword>
<keyword evidence="4 9" id="KW-0560">Oxidoreductase</keyword>
<dbReference type="InterPro" id="IPR022893">
    <property type="entry name" value="Shikimate_DH_fam"/>
</dbReference>
<feature type="domain" description="Quinate/shikimate 5-dehydrogenase/glutamyl-tRNA reductase" evidence="6">
    <location>
        <begin position="124"/>
        <end position="202"/>
    </location>
</feature>
<dbReference type="GO" id="GO:0050661">
    <property type="term" value="F:NADP binding"/>
    <property type="evidence" value="ECO:0007669"/>
    <property type="project" value="InterPro"/>
</dbReference>
<dbReference type="InterPro" id="IPR046346">
    <property type="entry name" value="Aminoacid_DH-like_N_sf"/>
</dbReference>
<sequence>MTDIFDFSPKIDDYAVMGNPIGHSKSPAIHAQFAEQTKQVINYTAIHVDIGGFEQAVGNFIASKGKGLNITVPFKQEAWNLADECSERAERAGAVNTLIVKDKKIIGDNTDGVGLVRDLTDNKKLALKNTRILLMGAGGAARGVLLPLLNQQPAQLTIVNRTAEKAKDLADSFADQGKTLGCGYDVLGSESFDLIINATAASLQGELPPLPEGIIASGGACYDMMYGSEPTTFMRWCEQQGADKVFDGLGMLVEQAAESFYLWRDVRPQTVEVIDVLRRKASE</sequence>